<evidence type="ECO:0000256" key="2">
    <source>
        <dbReference type="SAM" id="Phobius"/>
    </source>
</evidence>
<feature type="transmembrane region" description="Helical" evidence="2">
    <location>
        <begin position="159"/>
        <end position="176"/>
    </location>
</feature>
<dbReference type="Proteomes" id="UP000322214">
    <property type="component" value="Chromosome"/>
</dbReference>
<dbReference type="Pfam" id="PF16316">
    <property type="entry name" value="DUF4956"/>
    <property type="match status" value="1"/>
</dbReference>
<evidence type="ECO:0008006" key="5">
    <source>
        <dbReference type="Google" id="ProtNLM"/>
    </source>
</evidence>
<dbReference type="InterPro" id="IPR032531">
    <property type="entry name" value="DUF4956"/>
</dbReference>
<keyword evidence="4" id="KW-1185">Reference proteome</keyword>
<keyword evidence="2" id="KW-0812">Transmembrane</keyword>
<reference evidence="3 4" key="1">
    <citation type="submission" date="2019-08" db="EMBL/GenBank/DDBJ databases">
        <title>Deep-cultivation of Planctomycetes and their phenomic and genomic characterization uncovers novel biology.</title>
        <authorList>
            <person name="Wiegand S."/>
            <person name="Jogler M."/>
            <person name="Boedeker C."/>
            <person name="Pinto D."/>
            <person name="Vollmers J."/>
            <person name="Rivas-Marin E."/>
            <person name="Kohn T."/>
            <person name="Peeters S.H."/>
            <person name="Heuer A."/>
            <person name="Rast P."/>
            <person name="Oberbeckmann S."/>
            <person name="Bunk B."/>
            <person name="Jeske O."/>
            <person name="Meyerdierks A."/>
            <person name="Storesund J.E."/>
            <person name="Kallscheuer N."/>
            <person name="Luecker S."/>
            <person name="Lage O.M."/>
            <person name="Pohl T."/>
            <person name="Merkel B.J."/>
            <person name="Hornburger P."/>
            <person name="Mueller R.-W."/>
            <person name="Bruemmer F."/>
            <person name="Labrenz M."/>
            <person name="Spormann A.M."/>
            <person name="Op den Camp H."/>
            <person name="Overmann J."/>
            <person name="Amann R."/>
            <person name="Jetten M.S.M."/>
            <person name="Mascher T."/>
            <person name="Medema M.H."/>
            <person name="Devos D.P."/>
            <person name="Kaster A.-K."/>
            <person name="Ovreas L."/>
            <person name="Rohde M."/>
            <person name="Galperin M.Y."/>
            <person name="Jogler C."/>
        </authorList>
    </citation>
    <scope>NUCLEOTIDE SEQUENCE [LARGE SCALE GENOMIC DNA]</scope>
    <source>
        <strain evidence="3 4">FC18</strain>
    </source>
</reference>
<accession>A0A5B9P578</accession>
<evidence type="ECO:0000313" key="4">
    <source>
        <dbReference type="Proteomes" id="UP000322214"/>
    </source>
</evidence>
<dbReference type="AlphaFoldDB" id="A0A5B9P578"/>
<dbReference type="KEGG" id="mff:MFFC18_04990"/>
<name>A0A5B9P578_9BACT</name>
<dbReference type="STRING" id="980251.GCA_001642875_02316"/>
<feature type="region of interest" description="Disordered" evidence="1">
    <location>
        <begin position="250"/>
        <end position="272"/>
    </location>
</feature>
<feature type="transmembrane region" description="Helical" evidence="2">
    <location>
        <begin position="86"/>
        <end position="104"/>
    </location>
</feature>
<gene>
    <name evidence="3" type="ORF">MFFC18_04990</name>
</gene>
<proteinExistence type="predicted"/>
<organism evidence="3 4">
    <name type="scientific">Mariniblastus fucicola</name>
    <dbReference type="NCBI Taxonomy" id="980251"/>
    <lineage>
        <taxon>Bacteria</taxon>
        <taxon>Pseudomonadati</taxon>
        <taxon>Planctomycetota</taxon>
        <taxon>Planctomycetia</taxon>
        <taxon>Pirellulales</taxon>
        <taxon>Pirellulaceae</taxon>
        <taxon>Mariniblastus</taxon>
    </lineage>
</organism>
<feature type="transmembrane region" description="Helical" evidence="2">
    <location>
        <begin position="137"/>
        <end position="153"/>
    </location>
</feature>
<evidence type="ECO:0000313" key="3">
    <source>
        <dbReference type="EMBL" id="QEG20649.1"/>
    </source>
</evidence>
<feature type="transmembrane region" description="Helical" evidence="2">
    <location>
        <begin position="110"/>
        <end position="125"/>
    </location>
</feature>
<sequence>MLTINFRGGTTPPEVLRLAAACSNKQAANFDRSTRVPLTILNPMEFLEVPIFDDDFFKLITRLIINCLVSVAIVAFCYRRHQKGDVYVFSFLLINLMVFFLCFVLKKLDIGLGMALGLFAIFGIMRYRTDTIRVKEMTYLFILVGVAVINALSNRKTSYVELAFTNFVIVAVVYFLEQAMFSKRPLSKQQVVYDNLPLLGPTFRKELFEDLQNRTGLVPEQVKVSKMDLQKGCAQLVIYHHGQIRIEAPNSKTAEDGTSVGDKPVDVAVASE</sequence>
<dbReference type="EMBL" id="CP042912">
    <property type="protein sequence ID" value="QEG20649.1"/>
    <property type="molecule type" value="Genomic_DNA"/>
</dbReference>
<evidence type="ECO:0000256" key="1">
    <source>
        <dbReference type="SAM" id="MobiDB-lite"/>
    </source>
</evidence>
<keyword evidence="2" id="KW-1133">Transmembrane helix</keyword>
<keyword evidence="2" id="KW-0472">Membrane</keyword>
<protein>
    <recommendedName>
        <fullName evidence="5">DUF4956 domain-containing protein</fullName>
    </recommendedName>
</protein>
<feature type="transmembrane region" description="Helical" evidence="2">
    <location>
        <begin position="59"/>
        <end position="79"/>
    </location>
</feature>
<dbReference type="OrthoDB" id="154078at2"/>